<proteinExistence type="predicted"/>
<dbReference type="PANTHER" id="PTHR47022">
    <property type="entry name" value="BTB AND MATH DOMAIN-CONTAINING PROTEIN 36-RELATED"/>
    <property type="match status" value="1"/>
</dbReference>
<keyword evidence="3" id="KW-1185">Reference proteome</keyword>
<evidence type="ECO:0000313" key="2">
    <source>
        <dbReference type="EMBL" id="TKR68561.1"/>
    </source>
</evidence>
<reference evidence="2 3" key="1">
    <citation type="journal article" date="2015" name="Genome Biol.">
        <title>Comparative genomics of Steinernema reveals deeply conserved gene regulatory networks.</title>
        <authorList>
            <person name="Dillman A.R."/>
            <person name="Macchietto M."/>
            <person name="Porter C.F."/>
            <person name="Rogers A."/>
            <person name="Williams B."/>
            <person name="Antoshechkin I."/>
            <person name="Lee M.M."/>
            <person name="Goodwin Z."/>
            <person name="Lu X."/>
            <person name="Lewis E.E."/>
            <person name="Goodrich-Blair H."/>
            <person name="Stock S.P."/>
            <person name="Adams B.J."/>
            <person name="Sternberg P.W."/>
            <person name="Mortazavi A."/>
        </authorList>
    </citation>
    <scope>NUCLEOTIDE SEQUENCE [LARGE SCALE GENOMIC DNA]</scope>
    <source>
        <strain evidence="2 3">ALL</strain>
    </source>
</reference>
<sequence>MLFEVSHNISNVWKVESEKRQGNVFIEATICVIKTEAFDLSRFQKGLTDVKVELQDKVFHASKLFLSIHSSYFNTMFDSNAFLEAQTGVCKLLDIKSRSFLILLYRAYNLPVDYPSLFKNAKRFAAVVELADRLQFDGMLVEIEDFLITLPDKKVLKWKEVAEKFRLTKVLHCIEKLKEKNKAKIKSENVKISLKIQPSYPENLQLCLKIQPPRSFMYPLNF</sequence>
<dbReference type="SMART" id="SM00225">
    <property type="entry name" value="BTB"/>
    <property type="match status" value="1"/>
</dbReference>
<evidence type="ECO:0000259" key="1">
    <source>
        <dbReference type="PROSITE" id="PS50097"/>
    </source>
</evidence>
<dbReference type="CDD" id="cd18186">
    <property type="entry name" value="BTB_POZ_ZBTB_KLHL-like"/>
    <property type="match status" value="1"/>
</dbReference>
<accession>A0A4U5MH17</accession>
<protein>
    <recommendedName>
        <fullName evidence="1">BTB domain-containing protein</fullName>
    </recommendedName>
</protein>
<evidence type="ECO:0000313" key="3">
    <source>
        <dbReference type="Proteomes" id="UP000298663"/>
    </source>
</evidence>
<name>A0A4U5MH17_STECR</name>
<feature type="domain" description="BTB" evidence="1">
    <location>
        <begin position="48"/>
        <end position="116"/>
    </location>
</feature>
<organism evidence="2 3">
    <name type="scientific">Steinernema carpocapsae</name>
    <name type="common">Entomopathogenic nematode</name>
    <dbReference type="NCBI Taxonomy" id="34508"/>
    <lineage>
        <taxon>Eukaryota</taxon>
        <taxon>Metazoa</taxon>
        <taxon>Ecdysozoa</taxon>
        <taxon>Nematoda</taxon>
        <taxon>Chromadorea</taxon>
        <taxon>Rhabditida</taxon>
        <taxon>Tylenchina</taxon>
        <taxon>Panagrolaimomorpha</taxon>
        <taxon>Strongyloidoidea</taxon>
        <taxon>Steinernematidae</taxon>
        <taxon>Steinernema</taxon>
    </lineage>
</organism>
<dbReference type="Proteomes" id="UP000298663">
    <property type="component" value="Unassembled WGS sequence"/>
</dbReference>
<dbReference type="Gene3D" id="3.30.710.10">
    <property type="entry name" value="Potassium Channel Kv1.1, Chain A"/>
    <property type="match status" value="1"/>
</dbReference>
<dbReference type="PROSITE" id="PS50097">
    <property type="entry name" value="BTB"/>
    <property type="match status" value="1"/>
</dbReference>
<dbReference type="SUPFAM" id="SSF54695">
    <property type="entry name" value="POZ domain"/>
    <property type="match status" value="1"/>
</dbReference>
<comment type="caution">
    <text evidence="2">The sequence shown here is derived from an EMBL/GenBank/DDBJ whole genome shotgun (WGS) entry which is preliminary data.</text>
</comment>
<dbReference type="PANTHER" id="PTHR47022:SF1">
    <property type="entry name" value="BTB AND MATH DOMAIN-CONTAINING PROTEIN 36-RELATED"/>
    <property type="match status" value="1"/>
</dbReference>
<reference evidence="2 3" key="2">
    <citation type="journal article" date="2019" name="G3 (Bethesda)">
        <title>Hybrid Assembly of the Genome of the Entomopathogenic Nematode Steinernema carpocapsae Identifies the X-Chromosome.</title>
        <authorList>
            <person name="Serra L."/>
            <person name="Macchietto M."/>
            <person name="Macias-Munoz A."/>
            <person name="McGill C.J."/>
            <person name="Rodriguez I.M."/>
            <person name="Rodriguez B."/>
            <person name="Murad R."/>
            <person name="Mortazavi A."/>
        </authorList>
    </citation>
    <scope>NUCLEOTIDE SEQUENCE [LARGE SCALE GENOMIC DNA]</scope>
    <source>
        <strain evidence="2 3">ALL</strain>
    </source>
</reference>
<dbReference type="OrthoDB" id="6057802at2759"/>
<dbReference type="EMBL" id="AZBU02000008">
    <property type="protein sequence ID" value="TKR68561.1"/>
    <property type="molecule type" value="Genomic_DNA"/>
</dbReference>
<dbReference type="InterPro" id="IPR011333">
    <property type="entry name" value="SKP1/BTB/POZ_sf"/>
</dbReference>
<dbReference type="AlphaFoldDB" id="A0A4U5MH17"/>
<dbReference type="InterPro" id="IPR000210">
    <property type="entry name" value="BTB/POZ_dom"/>
</dbReference>
<dbReference type="Pfam" id="PF00651">
    <property type="entry name" value="BTB"/>
    <property type="match status" value="1"/>
</dbReference>
<gene>
    <name evidence="2" type="ORF">L596_024525</name>
</gene>